<dbReference type="Pfam" id="PF26639">
    <property type="entry name" value="Het-6_barrel"/>
    <property type="match status" value="1"/>
</dbReference>
<name>A0ABR0EM72_ZASCE</name>
<accession>A0ABR0EM72</accession>
<dbReference type="InterPro" id="IPR052895">
    <property type="entry name" value="HetReg/Transcr_Mod"/>
</dbReference>
<dbReference type="Proteomes" id="UP001305779">
    <property type="component" value="Unassembled WGS sequence"/>
</dbReference>
<dbReference type="PANTHER" id="PTHR24148:SF64">
    <property type="entry name" value="HETEROKARYON INCOMPATIBILITY DOMAIN-CONTAINING PROTEIN"/>
    <property type="match status" value="1"/>
</dbReference>
<gene>
    <name evidence="1" type="ORF">PRZ48_005653</name>
</gene>
<organism evidence="1 2">
    <name type="scientific">Zasmidium cellare</name>
    <name type="common">Wine cellar mold</name>
    <name type="synonym">Racodium cellare</name>
    <dbReference type="NCBI Taxonomy" id="395010"/>
    <lineage>
        <taxon>Eukaryota</taxon>
        <taxon>Fungi</taxon>
        <taxon>Dikarya</taxon>
        <taxon>Ascomycota</taxon>
        <taxon>Pezizomycotina</taxon>
        <taxon>Dothideomycetes</taxon>
        <taxon>Dothideomycetidae</taxon>
        <taxon>Mycosphaerellales</taxon>
        <taxon>Mycosphaerellaceae</taxon>
        <taxon>Zasmidium</taxon>
    </lineage>
</organism>
<keyword evidence="2" id="KW-1185">Reference proteome</keyword>
<evidence type="ECO:0000313" key="2">
    <source>
        <dbReference type="Proteomes" id="UP001305779"/>
    </source>
</evidence>
<reference evidence="1 2" key="1">
    <citation type="journal article" date="2023" name="G3 (Bethesda)">
        <title>A chromosome-level genome assembly of Zasmidium syzygii isolated from banana leaves.</title>
        <authorList>
            <person name="van Westerhoven A.C."/>
            <person name="Mehrabi R."/>
            <person name="Talebi R."/>
            <person name="Steentjes M.B.F."/>
            <person name="Corcolon B."/>
            <person name="Chong P.A."/>
            <person name="Kema G.H.J."/>
            <person name="Seidl M.F."/>
        </authorList>
    </citation>
    <scope>NUCLEOTIDE SEQUENCE [LARGE SCALE GENOMIC DNA]</scope>
    <source>
        <strain evidence="1 2">P124</strain>
    </source>
</reference>
<proteinExistence type="predicted"/>
<dbReference type="PANTHER" id="PTHR24148">
    <property type="entry name" value="ANKYRIN REPEAT DOMAIN-CONTAINING PROTEIN 39 HOMOLOG-RELATED"/>
    <property type="match status" value="1"/>
</dbReference>
<dbReference type="EMBL" id="JAXOVC010000004">
    <property type="protein sequence ID" value="KAK4502228.1"/>
    <property type="molecule type" value="Genomic_DNA"/>
</dbReference>
<sequence length="246" mass="27894">MPTWAIRFDLKRHKDPGPRPFVGTHNAHDGHFMKCSTLSSKGGPDVLSVRGVYADRVARRTNCMPSLFKNNIGQLLREALEVIHPDKQSKDTWTPDFTEKFSTTLMAGMNYIGQPAGPQEADDFLIFMKYMSRHRKSPPPAPYAEMDQYEKNQQQVLRAFHAIAVACSKRRFFVTTDGRFGIGPGGLADDDLIVVLYGGTTPFALRRVAKERYRYVGACYVLGMMGGEVMRKHKAERSRDYVFHIE</sequence>
<comment type="caution">
    <text evidence="1">The sequence shown here is derived from an EMBL/GenBank/DDBJ whole genome shotgun (WGS) entry which is preliminary data.</text>
</comment>
<evidence type="ECO:0000313" key="1">
    <source>
        <dbReference type="EMBL" id="KAK4502228.1"/>
    </source>
</evidence>
<protein>
    <submittedName>
        <fullName evidence="1">Uncharacterized protein</fullName>
    </submittedName>
</protein>